<dbReference type="Gramene" id="TraesCLE_scaffold_014119_01G000300.1">
    <property type="protein sequence ID" value="TraesCLE_scaffold_014119_01G000300.1"/>
    <property type="gene ID" value="TraesCLE_scaffold_014119_01G000300"/>
</dbReference>
<dbReference type="EMBL" id="CM022218">
    <property type="protein sequence ID" value="KAF7030729.1"/>
    <property type="molecule type" value="Genomic_DNA"/>
</dbReference>
<dbReference type="Pfam" id="PF23622">
    <property type="entry name" value="LRR_At1g61320_AtMIF1"/>
    <property type="match status" value="1"/>
</dbReference>
<proteinExistence type="predicted"/>
<reference evidence="3" key="1">
    <citation type="journal article" date="2017" name="Gigascience">
        <title>The first near-complete assembly of the hexaploid bread wheat genome, Triticum aestivum.</title>
        <authorList>
            <person name="Zimin A.V."/>
            <person name="Puiu D."/>
            <person name="Hall R."/>
            <person name="Kingan S."/>
            <person name="Clavijo B.J."/>
            <person name="Salzberg S.L."/>
        </authorList>
    </citation>
    <scope>NUCLEOTIDE SEQUENCE</scope>
    <source>
        <tissue evidence="3">Leaf</tissue>
    </source>
</reference>
<dbReference type="InterPro" id="IPR053772">
    <property type="entry name" value="At1g61320/At1g61330-like"/>
</dbReference>
<protein>
    <recommendedName>
        <fullName evidence="2">At1g61320/AtMIF1 LRR domain-containing protein</fullName>
    </recommendedName>
</protein>
<dbReference type="Gramene" id="TraesROB_scaffold_008710_01G000300.1">
    <property type="protein sequence ID" value="TraesROB_scaffold_008710_01G000300.1"/>
    <property type="gene ID" value="TraesROB_scaffold_008710_01G000300"/>
</dbReference>
<dbReference type="OrthoDB" id="614239at2759"/>
<comment type="caution">
    <text evidence="3">The sequence shown here is derived from an EMBL/GenBank/DDBJ whole genome shotgun (WGS) entry which is preliminary data.</text>
</comment>
<organism evidence="3">
    <name type="scientific">Triticum aestivum</name>
    <name type="common">Wheat</name>
    <dbReference type="NCBI Taxonomy" id="4565"/>
    <lineage>
        <taxon>Eukaryota</taxon>
        <taxon>Viridiplantae</taxon>
        <taxon>Streptophyta</taxon>
        <taxon>Embryophyta</taxon>
        <taxon>Tracheophyta</taxon>
        <taxon>Spermatophyta</taxon>
        <taxon>Magnoliopsida</taxon>
        <taxon>Liliopsida</taxon>
        <taxon>Poales</taxon>
        <taxon>Poaceae</taxon>
        <taxon>BOP clade</taxon>
        <taxon>Pooideae</taxon>
        <taxon>Triticodae</taxon>
        <taxon>Triticeae</taxon>
        <taxon>Triticinae</taxon>
        <taxon>Triticum</taxon>
    </lineage>
</organism>
<dbReference type="Proteomes" id="UP000815260">
    <property type="component" value="Chromosome 3B"/>
</dbReference>
<gene>
    <name evidence="3" type="ORF">CFC21_042200</name>
</gene>
<feature type="region of interest" description="Disordered" evidence="1">
    <location>
        <begin position="31"/>
        <end position="113"/>
    </location>
</feature>
<feature type="compositionally biased region" description="Low complexity" evidence="1">
    <location>
        <begin position="73"/>
        <end position="98"/>
    </location>
</feature>
<evidence type="ECO:0000256" key="1">
    <source>
        <dbReference type="SAM" id="MobiDB-lite"/>
    </source>
</evidence>
<reference evidence="3" key="2">
    <citation type="submission" date="2020-03" db="EMBL/GenBank/DDBJ databases">
        <title>The second near-complete assembly of the hexaploid bread wheat (Triticum aestivum) genome.</title>
        <authorList>
            <person name="Zimin A.V."/>
            <person name="Puiu D."/>
            <person name="Shumante A."/>
            <person name="Alonge M."/>
            <person name="Salzberg S.L."/>
        </authorList>
    </citation>
    <scope>NUCLEOTIDE SEQUENCE</scope>
    <source>
        <tissue evidence="3">Leaf</tissue>
    </source>
</reference>
<evidence type="ECO:0000313" key="3">
    <source>
        <dbReference type="EMBL" id="KAF7030729.1"/>
    </source>
</evidence>
<dbReference type="PANTHER" id="PTHR34145">
    <property type="entry name" value="OS02G0105600 PROTEIN"/>
    <property type="match status" value="1"/>
</dbReference>
<dbReference type="AlphaFoldDB" id="A0A9R1JV35"/>
<sequence>MMELGRRWWGESSPAQRFFFRTAQPNLTEVMGSNTPYLASNRRNRRETCEAHDRARGLSSPKASHRPNPSPDPSTTLLPSLPSDPTRTEMARPPAAANLKRKRKAGKGAATDLPDFFSNLPDDVVLAIANRLPTRLAVTLSVLARRFRHLPTLYTRLDSLRFSGPASPVPLPAGQPKLLRRLDIAPPKRIKPSALRHVINAAANHGLSELAVRLHRRVCLPKKVFAIRSLAVLSLNTCSVPPLPAVACARLRTLKLHRVYIKQVVLTAILSAATGLHTLEMVHCTGLDAGCTVESLTVRSFLFMPNVKQRQVTLRAPGLRTITLHTRPKTQKVHLEPSPDVSKAYLHVAKSQEKVLFRMRPFLDAATGLASLTLRGIAVKLLAGEYKDIAKLPITFEGLRILSVSLDFSRESEAVFLVKLLQSCPSLQQLTVSAAENKKTEASFSFADHKKMLAKASCLTNSLLKIKFLGFKSGEYEKDLLVFLLNRTNKLKKIGVQFPESEEAAVKWALTVRPAPIERRSTLFNKGYLQLEYTR</sequence>
<dbReference type="InterPro" id="IPR055357">
    <property type="entry name" value="LRR_At1g61320_AtMIF1"/>
</dbReference>
<feature type="domain" description="At1g61320/AtMIF1 LRR" evidence="2">
    <location>
        <begin position="188"/>
        <end position="497"/>
    </location>
</feature>
<dbReference type="PANTHER" id="PTHR34145:SF28">
    <property type="entry name" value="F-BOX DOMAIN-CONTAINING PROTEIN"/>
    <property type="match status" value="1"/>
</dbReference>
<dbReference type="Gramene" id="TraesCAD_scaffold_010542_01G000300.1">
    <property type="protein sequence ID" value="TraesCAD_scaffold_010542_01G000300.1"/>
    <property type="gene ID" value="TraesCAD_scaffold_010542_01G000300"/>
</dbReference>
<name>A0A9R1JV35_WHEAT</name>
<evidence type="ECO:0000259" key="2">
    <source>
        <dbReference type="Pfam" id="PF23622"/>
    </source>
</evidence>
<dbReference type="SUPFAM" id="SSF52058">
    <property type="entry name" value="L domain-like"/>
    <property type="match status" value="1"/>
</dbReference>
<accession>A0A9R1JV35</accession>
<feature type="compositionally biased region" description="Basic and acidic residues" evidence="1">
    <location>
        <begin position="46"/>
        <end position="56"/>
    </location>
</feature>